<reference evidence="1 2" key="1">
    <citation type="submission" date="2018-06" db="EMBL/GenBank/DDBJ databases">
        <authorList>
            <consortium name="Pathogen Informatics"/>
            <person name="Doyle S."/>
        </authorList>
    </citation>
    <scope>NUCLEOTIDE SEQUENCE [LARGE SCALE GENOMIC DNA]</scope>
    <source>
        <strain evidence="1 2">NCTC5798</strain>
    </source>
</reference>
<dbReference type="AlphaFoldDB" id="A0A379UVL4"/>
<evidence type="ECO:0000313" key="1">
    <source>
        <dbReference type="EMBL" id="SUG71963.1"/>
    </source>
</evidence>
<protein>
    <submittedName>
        <fullName evidence="1">Uncharacterized protein</fullName>
    </submittedName>
</protein>
<gene>
    <name evidence="1" type="ORF">NCTC5798_03150</name>
</gene>
<dbReference type="EMBL" id="UGXK01000001">
    <property type="protein sequence ID" value="SUG71963.1"/>
    <property type="molecule type" value="Genomic_DNA"/>
</dbReference>
<evidence type="ECO:0000313" key="2">
    <source>
        <dbReference type="Proteomes" id="UP000255534"/>
    </source>
</evidence>
<dbReference type="Proteomes" id="UP000255534">
    <property type="component" value="Unassembled WGS sequence"/>
</dbReference>
<organism evidence="1 2">
    <name type="scientific">Salmonella enterica I</name>
    <dbReference type="NCBI Taxonomy" id="59201"/>
    <lineage>
        <taxon>Bacteria</taxon>
        <taxon>Pseudomonadati</taxon>
        <taxon>Pseudomonadota</taxon>
        <taxon>Gammaproteobacteria</taxon>
        <taxon>Enterobacterales</taxon>
        <taxon>Enterobacteriaceae</taxon>
        <taxon>Salmonella</taxon>
    </lineage>
</organism>
<proteinExistence type="predicted"/>
<accession>A0A379UVL4</accession>
<sequence length="92" mass="10403">MPDAVFAVFAPGVGFLAVAVTKARIHAQPDAMPRRNLTKLRQHIYRTGIDRNMQFADARQRGGVNHIGGKNDIIRARLRIVARRQRTFDLPQ</sequence>
<name>A0A379UVL4_SALET</name>